<dbReference type="AlphaFoldDB" id="A0A7C5DWT8"/>
<dbReference type="EMBL" id="DRTH01000143">
    <property type="protein sequence ID" value="HHF08616.1"/>
    <property type="molecule type" value="Genomic_DNA"/>
</dbReference>
<dbReference type="GO" id="GO:0006694">
    <property type="term" value="P:steroid biosynthetic process"/>
    <property type="evidence" value="ECO:0007669"/>
    <property type="project" value="InterPro"/>
</dbReference>
<dbReference type="PANTHER" id="PTHR10366:SF624">
    <property type="entry name" value="NAD(P)-BINDING ROSSMANN-FOLD SUPERFAMILY PROTEIN"/>
    <property type="match status" value="1"/>
</dbReference>
<organism evidence="3">
    <name type="scientific">Kosmotoga arenicorallina</name>
    <dbReference type="NCBI Taxonomy" id="688066"/>
    <lineage>
        <taxon>Bacteria</taxon>
        <taxon>Thermotogati</taxon>
        <taxon>Thermotogota</taxon>
        <taxon>Thermotogae</taxon>
        <taxon>Kosmotogales</taxon>
        <taxon>Kosmotogaceae</taxon>
        <taxon>Kosmotoga</taxon>
    </lineage>
</organism>
<sequence length="141" mass="15416">MNYEGCDRMVVVTGATGHIGNVLVRKLVEDHISVRALFAPGDDLKALSNLPVELIPMDILDSDGLVRAFDGAEAVFHLAGIITIMPFFQKRVYRVNVEGTKNVITACRKAGVKRLVYVSSVHALSEPEKGATIDENFEFNA</sequence>
<keyword evidence="1" id="KW-0560">Oxidoreductase</keyword>
<reference evidence="3" key="1">
    <citation type="journal article" date="2020" name="mSystems">
        <title>Genome- and Community-Level Interaction Insights into Carbon Utilization and Element Cycling Functions of Hydrothermarchaeota in Hydrothermal Sediment.</title>
        <authorList>
            <person name="Zhou Z."/>
            <person name="Liu Y."/>
            <person name="Xu W."/>
            <person name="Pan J."/>
            <person name="Luo Z.H."/>
            <person name="Li M."/>
        </authorList>
    </citation>
    <scope>NUCLEOTIDE SEQUENCE [LARGE SCALE GENOMIC DNA]</scope>
    <source>
        <strain evidence="3">HyVt-80</strain>
    </source>
</reference>
<accession>A0A7C5DWT8</accession>
<name>A0A7C5DWT8_9BACT</name>
<dbReference type="Pfam" id="PF01073">
    <property type="entry name" value="3Beta_HSD"/>
    <property type="match status" value="1"/>
</dbReference>
<feature type="domain" description="3-beta hydroxysteroid dehydrogenase/isomerase" evidence="2">
    <location>
        <begin position="11"/>
        <end position="133"/>
    </location>
</feature>
<comment type="caution">
    <text evidence="3">The sequence shown here is derived from an EMBL/GenBank/DDBJ whole genome shotgun (WGS) entry which is preliminary data.</text>
</comment>
<dbReference type="InterPro" id="IPR002225">
    <property type="entry name" value="3Beta_OHSteriod_DH/Estase"/>
</dbReference>
<evidence type="ECO:0000259" key="2">
    <source>
        <dbReference type="Pfam" id="PF01073"/>
    </source>
</evidence>
<dbReference type="PANTHER" id="PTHR10366">
    <property type="entry name" value="NAD DEPENDENT EPIMERASE/DEHYDRATASE"/>
    <property type="match status" value="1"/>
</dbReference>
<proteinExistence type="predicted"/>
<dbReference type="Proteomes" id="UP000886129">
    <property type="component" value="Unassembled WGS sequence"/>
</dbReference>
<dbReference type="GO" id="GO:0016616">
    <property type="term" value="F:oxidoreductase activity, acting on the CH-OH group of donors, NAD or NADP as acceptor"/>
    <property type="evidence" value="ECO:0007669"/>
    <property type="project" value="InterPro"/>
</dbReference>
<feature type="non-terminal residue" evidence="3">
    <location>
        <position position="141"/>
    </location>
</feature>
<dbReference type="SUPFAM" id="SSF51735">
    <property type="entry name" value="NAD(P)-binding Rossmann-fold domains"/>
    <property type="match status" value="1"/>
</dbReference>
<dbReference type="Gene3D" id="3.40.50.720">
    <property type="entry name" value="NAD(P)-binding Rossmann-like Domain"/>
    <property type="match status" value="1"/>
</dbReference>
<dbReference type="InterPro" id="IPR050425">
    <property type="entry name" value="NAD(P)_dehydrat-like"/>
</dbReference>
<evidence type="ECO:0000313" key="3">
    <source>
        <dbReference type="EMBL" id="HHF08616.1"/>
    </source>
</evidence>
<protein>
    <submittedName>
        <fullName evidence="3">NAD-dependent epimerase/dehydratase family protein</fullName>
    </submittedName>
</protein>
<evidence type="ECO:0000256" key="1">
    <source>
        <dbReference type="ARBA" id="ARBA00023002"/>
    </source>
</evidence>
<gene>
    <name evidence="3" type="ORF">ENL26_02445</name>
</gene>
<dbReference type="InterPro" id="IPR036291">
    <property type="entry name" value="NAD(P)-bd_dom_sf"/>
</dbReference>